<feature type="region of interest" description="Disordered" evidence="1">
    <location>
        <begin position="1"/>
        <end position="35"/>
    </location>
</feature>
<sequence>MSQKSNKKSESVIKANSTKKTGTKKQYRNRNTYPLTNENLNIFNFANDTTSETYNTSNSSDLNDESDDDDAETVITDYASNPYGLTTPSPAPNDEMDVDDYEVPATELLTREGKRMFYIINDKLEPVTNSNYNRDMTIYDINRNIISRGEHFPENRVFMNDIMEEQQTTGGKRQRKTRRKTIRKTIRKTKRKKTRRHRRRHTKKYK</sequence>
<dbReference type="AlphaFoldDB" id="A0A6C0CTG1"/>
<proteinExistence type="predicted"/>
<name>A0A6C0CTG1_9ZZZZ</name>
<organism evidence="2">
    <name type="scientific">viral metagenome</name>
    <dbReference type="NCBI Taxonomy" id="1070528"/>
    <lineage>
        <taxon>unclassified sequences</taxon>
        <taxon>metagenomes</taxon>
        <taxon>organismal metagenomes</taxon>
    </lineage>
</organism>
<evidence type="ECO:0000313" key="2">
    <source>
        <dbReference type="EMBL" id="QHT08136.1"/>
    </source>
</evidence>
<dbReference type="EMBL" id="MN739490">
    <property type="protein sequence ID" value="QHT08136.1"/>
    <property type="molecule type" value="Genomic_DNA"/>
</dbReference>
<feature type="region of interest" description="Disordered" evidence="1">
    <location>
        <begin position="166"/>
        <end position="206"/>
    </location>
</feature>
<feature type="compositionally biased region" description="Basic residues" evidence="1">
    <location>
        <begin position="172"/>
        <end position="206"/>
    </location>
</feature>
<protein>
    <submittedName>
        <fullName evidence="2">Uncharacterized protein</fullName>
    </submittedName>
</protein>
<reference evidence="2" key="1">
    <citation type="journal article" date="2020" name="Nature">
        <title>Giant virus diversity and host interactions through global metagenomics.</title>
        <authorList>
            <person name="Schulz F."/>
            <person name="Roux S."/>
            <person name="Paez-Espino D."/>
            <person name="Jungbluth S."/>
            <person name="Walsh D.A."/>
            <person name="Denef V.J."/>
            <person name="McMahon K.D."/>
            <person name="Konstantinidis K.T."/>
            <person name="Eloe-Fadrosh E.A."/>
            <person name="Kyrpides N.C."/>
            <person name="Woyke T."/>
        </authorList>
    </citation>
    <scope>NUCLEOTIDE SEQUENCE</scope>
    <source>
        <strain evidence="2">GVMAG-M-3300022752-39</strain>
    </source>
</reference>
<accession>A0A6C0CTG1</accession>
<feature type="region of interest" description="Disordered" evidence="1">
    <location>
        <begin position="79"/>
        <end position="98"/>
    </location>
</feature>
<evidence type="ECO:0000256" key="1">
    <source>
        <dbReference type="SAM" id="MobiDB-lite"/>
    </source>
</evidence>